<evidence type="ECO:0000313" key="4">
    <source>
        <dbReference type="Proteomes" id="UP000224317"/>
    </source>
</evidence>
<keyword evidence="1" id="KW-0472">Membrane</keyword>
<comment type="caution">
    <text evidence="3">The sequence shown here is derived from an EMBL/GenBank/DDBJ whole genome shotgun (WGS) entry which is preliminary data.</text>
</comment>
<dbReference type="Proteomes" id="UP000224317">
    <property type="component" value="Unassembled WGS sequence"/>
</dbReference>
<keyword evidence="1" id="KW-1133">Transmembrane helix</keyword>
<dbReference type="Proteomes" id="UP000225889">
    <property type="component" value="Unassembled WGS sequence"/>
</dbReference>
<dbReference type="RefSeq" id="WP_099392678.1">
    <property type="nucleotide sequence ID" value="NZ_PDYF01000050.1"/>
</dbReference>
<reference evidence="3" key="2">
    <citation type="submission" date="2017-10" db="EMBL/GenBank/DDBJ databases">
        <authorList>
            <person name="Banno H."/>
            <person name="Chua N.-H."/>
        </authorList>
    </citation>
    <scope>NUCLEOTIDE SEQUENCE [LARGE SCALE GENOMIC DNA]</scope>
    <source>
        <strain evidence="3">JK10</strain>
        <strain evidence="2">JK626</strain>
    </source>
</reference>
<gene>
    <name evidence="3" type="ORF">CSX00_09775</name>
    <name evidence="2" type="ORF">CSX01_12850</name>
</gene>
<evidence type="ECO:0000313" key="2">
    <source>
        <dbReference type="EMBL" id="PHU33898.1"/>
    </source>
</evidence>
<accession>A0A2G3E8M7</accession>
<proteinExistence type="predicted"/>
<feature type="transmembrane region" description="Helical" evidence="1">
    <location>
        <begin position="6"/>
        <end position="28"/>
    </location>
</feature>
<organism evidence="3 4">
    <name type="scientific">Pseudobutyrivibrio ruminis</name>
    <dbReference type="NCBI Taxonomy" id="46206"/>
    <lineage>
        <taxon>Bacteria</taxon>
        <taxon>Bacillati</taxon>
        <taxon>Bacillota</taxon>
        <taxon>Clostridia</taxon>
        <taxon>Lachnospirales</taxon>
        <taxon>Lachnospiraceae</taxon>
        <taxon>Pseudobutyrivibrio</taxon>
    </lineage>
</organism>
<dbReference type="EMBL" id="PDYH01000042">
    <property type="protein sequence ID" value="PHU39594.1"/>
    <property type="molecule type" value="Genomic_DNA"/>
</dbReference>
<evidence type="ECO:0008006" key="5">
    <source>
        <dbReference type="Google" id="ProtNLM"/>
    </source>
</evidence>
<name>A0A2G3E8M7_9FIRM</name>
<dbReference type="AlphaFoldDB" id="A0A2G3E8M7"/>
<keyword evidence="4" id="KW-1185">Reference proteome</keyword>
<evidence type="ECO:0000256" key="1">
    <source>
        <dbReference type="SAM" id="Phobius"/>
    </source>
</evidence>
<protein>
    <recommendedName>
        <fullName evidence="5">DUF3784 domain-containing protein</fullName>
    </recommendedName>
</protein>
<sequence length="116" mass="12998">MGMNFMLIIDIVVLALGAYLVFSGIRYYKKGDVDNMLITAEERARVSDIQGLSKYLMPKSAIFGAFCVVFGIQGVLSDSQKVVFPKAVNAAFLFAFVVVWIIFSYVIRKAKKTYIH</sequence>
<feature type="transmembrane region" description="Helical" evidence="1">
    <location>
        <begin position="55"/>
        <end position="76"/>
    </location>
</feature>
<reference evidence="3" key="1">
    <citation type="submission" date="2017-10" db="EMBL/GenBank/DDBJ databases">
        <title>Resolving the taxonomy of Roseburia spp., Eubacterium rectale and Agathobacter spp. through phylogenomic analysis.</title>
        <authorList>
            <person name="Sheridan P.O."/>
            <person name="Walker A.W."/>
            <person name="Duncan S.H."/>
            <person name="Scott K.P."/>
            <person name="Toole P.W.O."/>
            <person name="Luis P."/>
            <person name="Flint H.J."/>
        </authorList>
    </citation>
    <scope>NUCLEOTIDE SEQUENCE [LARGE SCALE GENOMIC DNA]</scope>
    <source>
        <strain evidence="3">JK10</strain>
        <strain evidence="2">JK626</strain>
    </source>
</reference>
<feature type="transmembrane region" description="Helical" evidence="1">
    <location>
        <begin position="88"/>
        <end position="107"/>
    </location>
</feature>
<evidence type="ECO:0000313" key="3">
    <source>
        <dbReference type="EMBL" id="PHU39594.1"/>
    </source>
</evidence>
<dbReference type="EMBL" id="PDYF01000050">
    <property type="protein sequence ID" value="PHU33898.1"/>
    <property type="molecule type" value="Genomic_DNA"/>
</dbReference>
<keyword evidence="1" id="KW-0812">Transmembrane</keyword>